<keyword evidence="2" id="KW-1185">Reference proteome</keyword>
<dbReference type="AlphaFoldDB" id="A0A0V1AJT4"/>
<reference evidence="1 2" key="1">
    <citation type="submission" date="2015-01" db="EMBL/GenBank/DDBJ databases">
        <title>Evolution of Trichinella species and genotypes.</title>
        <authorList>
            <person name="Korhonen P.K."/>
            <person name="Edoardo P."/>
            <person name="Giuseppe L.R."/>
            <person name="Gasser R.B."/>
        </authorList>
    </citation>
    <scope>NUCLEOTIDE SEQUENCE [LARGE SCALE GENOMIC DNA]</scope>
    <source>
        <strain evidence="1">ISS120</strain>
    </source>
</reference>
<comment type="caution">
    <text evidence="1">The sequence shown here is derived from an EMBL/GenBank/DDBJ whole genome shotgun (WGS) entry which is preliminary data.</text>
</comment>
<dbReference type="EMBL" id="JYDI01002559">
    <property type="protein sequence ID" value="KRY25103.1"/>
    <property type="molecule type" value="Genomic_DNA"/>
</dbReference>
<name>A0A0V1AJT4_TRIBR</name>
<organism evidence="1 2">
    <name type="scientific">Trichinella britovi</name>
    <name type="common">Parasitic roundworm</name>
    <dbReference type="NCBI Taxonomy" id="45882"/>
    <lineage>
        <taxon>Eukaryota</taxon>
        <taxon>Metazoa</taxon>
        <taxon>Ecdysozoa</taxon>
        <taxon>Nematoda</taxon>
        <taxon>Enoplea</taxon>
        <taxon>Dorylaimia</taxon>
        <taxon>Trichinellida</taxon>
        <taxon>Trichinellidae</taxon>
        <taxon>Trichinella</taxon>
    </lineage>
</organism>
<protein>
    <submittedName>
        <fullName evidence="1">Uncharacterized protein</fullName>
    </submittedName>
</protein>
<evidence type="ECO:0000313" key="2">
    <source>
        <dbReference type="Proteomes" id="UP000054653"/>
    </source>
</evidence>
<sequence>MKKNRLAQNKEILHSTLQFQRISHDNAKNVSYIKIQPSWSRFKGVPDGLLSCNLPIYQTLAIQQKNEIFEKSQLSKIAKTAKAI</sequence>
<accession>A0A0V1AJT4</accession>
<dbReference type="Proteomes" id="UP000054653">
    <property type="component" value="Unassembled WGS sequence"/>
</dbReference>
<proteinExistence type="predicted"/>
<evidence type="ECO:0000313" key="1">
    <source>
        <dbReference type="EMBL" id="KRY25103.1"/>
    </source>
</evidence>
<gene>
    <name evidence="1" type="ORF">T03_2950</name>
</gene>